<protein>
    <submittedName>
        <fullName evidence="7">FAD binding domain-containing protein</fullName>
    </submittedName>
</protein>
<dbReference type="InterPro" id="IPR002938">
    <property type="entry name" value="FAD-bd"/>
</dbReference>
<dbReference type="GO" id="GO:0004497">
    <property type="term" value="F:monooxygenase activity"/>
    <property type="evidence" value="ECO:0007669"/>
    <property type="project" value="UniProtKB-KW"/>
</dbReference>
<dbReference type="EMBL" id="FNVT01000034">
    <property type="protein sequence ID" value="SEH03258.1"/>
    <property type="molecule type" value="Genomic_DNA"/>
</dbReference>
<feature type="region of interest" description="Disordered" evidence="5">
    <location>
        <begin position="84"/>
        <end position="103"/>
    </location>
</feature>
<dbReference type="GO" id="GO:0071949">
    <property type="term" value="F:FAD binding"/>
    <property type="evidence" value="ECO:0007669"/>
    <property type="project" value="InterPro"/>
</dbReference>
<name>A0A1H6EZC9_9ACTN</name>
<evidence type="ECO:0000256" key="1">
    <source>
        <dbReference type="ARBA" id="ARBA00022630"/>
    </source>
</evidence>
<dbReference type="PANTHER" id="PTHR47178">
    <property type="entry name" value="MONOOXYGENASE, FAD-BINDING"/>
    <property type="match status" value="1"/>
</dbReference>
<evidence type="ECO:0000256" key="2">
    <source>
        <dbReference type="ARBA" id="ARBA00022827"/>
    </source>
</evidence>
<feature type="domain" description="FAD-binding" evidence="6">
    <location>
        <begin position="19"/>
        <end position="91"/>
    </location>
</feature>
<keyword evidence="3" id="KW-0560">Oxidoreductase</keyword>
<dbReference type="Pfam" id="PF01494">
    <property type="entry name" value="FAD_binding_3"/>
    <property type="match status" value="1"/>
</dbReference>
<dbReference type="Proteomes" id="UP000236732">
    <property type="component" value="Unassembled WGS sequence"/>
</dbReference>
<evidence type="ECO:0000256" key="4">
    <source>
        <dbReference type="ARBA" id="ARBA00023033"/>
    </source>
</evidence>
<dbReference type="Gene3D" id="3.50.50.60">
    <property type="entry name" value="FAD/NAD(P)-binding domain"/>
    <property type="match status" value="1"/>
</dbReference>
<keyword evidence="4" id="KW-0503">Monooxygenase</keyword>
<keyword evidence="2" id="KW-0274">FAD</keyword>
<sequence length="103" mass="11026">MREADTAATFAVRLRSAQPLTPWRGDTVTLPGDAAHAMSPGRGEGANATLRDARSLGRVVTGCVRQGTPLAIAKGAYEAETPAYGNEMVERSRRQPLFDRGSR</sequence>
<reference evidence="7 8" key="1">
    <citation type="submission" date="2016-10" db="EMBL/GenBank/DDBJ databases">
        <authorList>
            <person name="de Groot N.N."/>
        </authorList>
    </citation>
    <scope>NUCLEOTIDE SEQUENCE [LARGE SCALE GENOMIC DNA]</scope>
    <source>
        <strain evidence="7 8">CGMCC 4.7037</strain>
    </source>
</reference>
<keyword evidence="8" id="KW-1185">Reference proteome</keyword>
<dbReference type="RefSeq" id="WP_103964248.1">
    <property type="nucleotide sequence ID" value="NZ_FNVT01000034.1"/>
</dbReference>
<proteinExistence type="predicted"/>
<evidence type="ECO:0000256" key="5">
    <source>
        <dbReference type="SAM" id="MobiDB-lite"/>
    </source>
</evidence>
<organism evidence="7 8">
    <name type="scientific">Nonomuraea solani</name>
    <dbReference type="NCBI Taxonomy" id="1144553"/>
    <lineage>
        <taxon>Bacteria</taxon>
        <taxon>Bacillati</taxon>
        <taxon>Actinomycetota</taxon>
        <taxon>Actinomycetes</taxon>
        <taxon>Streptosporangiales</taxon>
        <taxon>Streptosporangiaceae</taxon>
        <taxon>Nonomuraea</taxon>
    </lineage>
</organism>
<evidence type="ECO:0000313" key="8">
    <source>
        <dbReference type="Proteomes" id="UP000236732"/>
    </source>
</evidence>
<keyword evidence="1" id="KW-0285">Flavoprotein</keyword>
<dbReference type="InterPro" id="IPR036188">
    <property type="entry name" value="FAD/NAD-bd_sf"/>
</dbReference>
<gene>
    <name evidence="7" type="ORF">SAMN05444920_13462</name>
</gene>
<dbReference type="PRINTS" id="PR00420">
    <property type="entry name" value="RNGMNOXGNASE"/>
</dbReference>
<evidence type="ECO:0000313" key="7">
    <source>
        <dbReference type="EMBL" id="SEH03258.1"/>
    </source>
</evidence>
<dbReference type="AlphaFoldDB" id="A0A1H6EZC9"/>
<evidence type="ECO:0000256" key="3">
    <source>
        <dbReference type="ARBA" id="ARBA00023002"/>
    </source>
</evidence>
<evidence type="ECO:0000259" key="6">
    <source>
        <dbReference type="Pfam" id="PF01494"/>
    </source>
</evidence>
<dbReference type="PANTHER" id="PTHR47178:SF5">
    <property type="entry name" value="FAD-BINDING DOMAIN-CONTAINING PROTEIN"/>
    <property type="match status" value="1"/>
</dbReference>
<dbReference type="OrthoDB" id="3322136at2"/>
<feature type="compositionally biased region" description="Basic and acidic residues" evidence="5">
    <location>
        <begin position="88"/>
        <end position="103"/>
    </location>
</feature>
<accession>A0A1H6EZC9</accession>
<dbReference type="SUPFAM" id="SSF51905">
    <property type="entry name" value="FAD/NAD(P)-binding domain"/>
    <property type="match status" value="1"/>
</dbReference>